<dbReference type="GO" id="GO:0006281">
    <property type="term" value="P:DNA repair"/>
    <property type="evidence" value="ECO:0007669"/>
    <property type="project" value="InterPro"/>
</dbReference>
<dbReference type="InterPro" id="IPR036217">
    <property type="entry name" value="MethylDNA_cys_MeTrfase_DNAb"/>
</dbReference>
<keyword evidence="3" id="KW-0808">Transferase</keyword>
<sequence length="98" mass="10828">MAKPELLEQIYTIVAQIPEGRVTTYGRVAKMTEGATPRMVGSAMRHLPSGHGLPWHRVINASLAVTEHGGAVRQREKLRGEGVAFDKRGRVNSELLWP</sequence>
<evidence type="ECO:0000259" key="2">
    <source>
        <dbReference type="Pfam" id="PF01035"/>
    </source>
</evidence>
<dbReference type="Gene3D" id="1.10.10.10">
    <property type="entry name" value="Winged helix-like DNA-binding domain superfamily/Winged helix DNA-binding domain"/>
    <property type="match status" value="1"/>
</dbReference>
<dbReference type="CDD" id="cd06445">
    <property type="entry name" value="ATase"/>
    <property type="match status" value="1"/>
</dbReference>
<proteinExistence type="predicted"/>
<evidence type="ECO:0000313" key="3">
    <source>
        <dbReference type="EMBL" id="SDM09526.1"/>
    </source>
</evidence>
<dbReference type="PANTHER" id="PTHR42942:SF1">
    <property type="entry name" value="ALKYLTRANSFERASE-LIKE PROTEIN 1"/>
    <property type="match status" value="1"/>
</dbReference>
<dbReference type="GO" id="GO:0008168">
    <property type="term" value="F:methyltransferase activity"/>
    <property type="evidence" value="ECO:0007669"/>
    <property type="project" value="UniProtKB-KW"/>
</dbReference>
<dbReference type="RefSeq" id="WP_089730417.1">
    <property type="nucleotide sequence ID" value="NZ_FNGI01000011.1"/>
</dbReference>
<dbReference type="PANTHER" id="PTHR42942">
    <property type="entry name" value="6-O-METHYLGUANINE DNA METHYLTRANSFERASE"/>
    <property type="match status" value="1"/>
</dbReference>
<keyword evidence="4" id="KW-1185">Reference proteome</keyword>
<protein>
    <submittedName>
        <fullName evidence="3">Methylated-DNA-protein-cysteine methyltransferase related protein</fullName>
    </submittedName>
</protein>
<reference evidence="3 4" key="1">
    <citation type="submission" date="2016-10" db="EMBL/GenBank/DDBJ databases">
        <authorList>
            <person name="de Groot N.N."/>
        </authorList>
    </citation>
    <scope>NUCLEOTIDE SEQUENCE [LARGE SCALE GENOMIC DNA]</scope>
    <source>
        <strain evidence="3 4">DSM 14789</strain>
    </source>
</reference>
<dbReference type="InterPro" id="IPR052520">
    <property type="entry name" value="ATL_DNA_repair"/>
</dbReference>
<evidence type="ECO:0000313" key="4">
    <source>
        <dbReference type="Proteomes" id="UP000198654"/>
    </source>
</evidence>
<dbReference type="SUPFAM" id="SSF46767">
    <property type="entry name" value="Methylated DNA-protein cysteine methyltransferase, C-terminal domain"/>
    <property type="match status" value="1"/>
</dbReference>
<feature type="domain" description="Methylated-DNA-[protein]-cysteine S-methyltransferase DNA binding" evidence="2">
    <location>
        <begin position="8"/>
        <end position="83"/>
    </location>
</feature>
<name>A0A1G9QEX3_9GAMM</name>
<keyword evidence="1" id="KW-0227">DNA damage</keyword>
<dbReference type="InterPro" id="IPR036388">
    <property type="entry name" value="WH-like_DNA-bd_sf"/>
</dbReference>
<dbReference type="OrthoDB" id="9132167at2"/>
<organism evidence="3 4">
    <name type="scientific">Modicisalibacter muralis</name>
    <dbReference type="NCBI Taxonomy" id="119000"/>
    <lineage>
        <taxon>Bacteria</taxon>
        <taxon>Pseudomonadati</taxon>
        <taxon>Pseudomonadota</taxon>
        <taxon>Gammaproteobacteria</taxon>
        <taxon>Oceanospirillales</taxon>
        <taxon>Halomonadaceae</taxon>
        <taxon>Modicisalibacter</taxon>
    </lineage>
</organism>
<evidence type="ECO:0000256" key="1">
    <source>
        <dbReference type="ARBA" id="ARBA00022763"/>
    </source>
</evidence>
<gene>
    <name evidence="3" type="ORF">SAMN05661010_03357</name>
</gene>
<dbReference type="GO" id="GO:0032259">
    <property type="term" value="P:methylation"/>
    <property type="evidence" value="ECO:0007669"/>
    <property type="project" value="UniProtKB-KW"/>
</dbReference>
<accession>A0A1G9QEX3</accession>
<dbReference type="InterPro" id="IPR014048">
    <property type="entry name" value="MethylDNA_cys_MeTrfase_DNA-bd"/>
</dbReference>
<keyword evidence="3" id="KW-0489">Methyltransferase</keyword>
<dbReference type="Proteomes" id="UP000198654">
    <property type="component" value="Unassembled WGS sequence"/>
</dbReference>
<dbReference type="STRING" id="119000.SAMN05661010_03357"/>
<dbReference type="AlphaFoldDB" id="A0A1G9QEX3"/>
<dbReference type="Pfam" id="PF01035">
    <property type="entry name" value="DNA_binding_1"/>
    <property type="match status" value="1"/>
</dbReference>
<dbReference type="EMBL" id="FNGI01000011">
    <property type="protein sequence ID" value="SDM09526.1"/>
    <property type="molecule type" value="Genomic_DNA"/>
</dbReference>